<keyword evidence="3" id="KW-1185">Reference proteome</keyword>
<dbReference type="AlphaFoldDB" id="A0A2R6WZV8"/>
<evidence type="ECO:0000256" key="1">
    <source>
        <dbReference type="SAM" id="MobiDB-lite"/>
    </source>
</evidence>
<organism evidence="2 3">
    <name type="scientific">Marchantia polymorpha</name>
    <name type="common">Common liverwort</name>
    <name type="synonym">Marchantia aquatica</name>
    <dbReference type="NCBI Taxonomy" id="3197"/>
    <lineage>
        <taxon>Eukaryota</taxon>
        <taxon>Viridiplantae</taxon>
        <taxon>Streptophyta</taxon>
        <taxon>Embryophyta</taxon>
        <taxon>Marchantiophyta</taxon>
        <taxon>Marchantiopsida</taxon>
        <taxon>Marchantiidae</taxon>
        <taxon>Marchantiales</taxon>
        <taxon>Marchantiaceae</taxon>
        <taxon>Marchantia</taxon>
    </lineage>
</organism>
<accession>A0A2R6WZV8</accession>
<name>A0A2R6WZV8_MARPO</name>
<feature type="region of interest" description="Disordered" evidence="1">
    <location>
        <begin position="33"/>
        <end position="98"/>
    </location>
</feature>
<gene>
    <name evidence="2" type="ORF">MARPO_0045s0053</name>
</gene>
<dbReference type="Proteomes" id="UP000244005">
    <property type="component" value="Unassembled WGS sequence"/>
</dbReference>
<evidence type="ECO:0000313" key="2">
    <source>
        <dbReference type="EMBL" id="PTQ39384.1"/>
    </source>
</evidence>
<reference evidence="3" key="1">
    <citation type="journal article" date="2017" name="Cell">
        <title>Insights into land plant evolution garnered from the Marchantia polymorpha genome.</title>
        <authorList>
            <person name="Bowman J.L."/>
            <person name="Kohchi T."/>
            <person name="Yamato K.T."/>
            <person name="Jenkins J."/>
            <person name="Shu S."/>
            <person name="Ishizaki K."/>
            <person name="Yamaoka S."/>
            <person name="Nishihama R."/>
            <person name="Nakamura Y."/>
            <person name="Berger F."/>
            <person name="Adam C."/>
            <person name="Aki S.S."/>
            <person name="Althoff F."/>
            <person name="Araki T."/>
            <person name="Arteaga-Vazquez M.A."/>
            <person name="Balasubrmanian S."/>
            <person name="Barry K."/>
            <person name="Bauer D."/>
            <person name="Boehm C.R."/>
            <person name="Briginshaw L."/>
            <person name="Caballero-Perez J."/>
            <person name="Catarino B."/>
            <person name="Chen F."/>
            <person name="Chiyoda S."/>
            <person name="Chovatia M."/>
            <person name="Davies K.M."/>
            <person name="Delmans M."/>
            <person name="Demura T."/>
            <person name="Dierschke T."/>
            <person name="Dolan L."/>
            <person name="Dorantes-Acosta A.E."/>
            <person name="Eklund D.M."/>
            <person name="Florent S.N."/>
            <person name="Flores-Sandoval E."/>
            <person name="Fujiyama A."/>
            <person name="Fukuzawa H."/>
            <person name="Galik B."/>
            <person name="Grimanelli D."/>
            <person name="Grimwood J."/>
            <person name="Grossniklaus U."/>
            <person name="Hamada T."/>
            <person name="Haseloff J."/>
            <person name="Hetherington A.J."/>
            <person name="Higo A."/>
            <person name="Hirakawa Y."/>
            <person name="Hundley H.N."/>
            <person name="Ikeda Y."/>
            <person name="Inoue K."/>
            <person name="Inoue S.I."/>
            <person name="Ishida S."/>
            <person name="Jia Q."/>
            <person name="Kakita M."/>
            <person name="Kanazawa T."/>
            <person name="Kawai Y."/>
            <person name="Kawashima T."/>
            <person name="Kennedy M."/>
            <person name="Kinose K."/>
            <person name="Kinoshita T."/>
            <person name="Kohara Y."/>
            <person name="Koide E."/>
            <person name="Komatsu K."/>
            <person name="Kopischke S."/>
            <person name="Kubo M."/>
            <person name="Kyozuka J."/>
            <person name="Lagercrantz U."/>
            <person name="Lin S.S."/>
            <person name="Lindquist E."/>
            <person name="Lipzen A.M."/>
            <person name="Lu C.W."/>
            <person name="De Luna E."/>
            <person name="Martienssen R.A."/>
            <person name="Minamino N."/>
            <person name="Mizutani M."/>
            <person name="Mizutani M."/>
            <person name="Mochizuki N."/>
            <person name="Monte I."/>
            <person name="Mosher R."/>
            <person name="Nagasaki H."/>
            <person name="Nakagami H."/>
            <person name="Naramoto S."/>
            <person name="Nishitani K."/>
            <person name="Ohtani M."/>
            <person name="Okamoto T."/>
            <person name="Okumura M."/>
            <person name="Phillips J."/>
            <person name="Pollak B."/>
            <person name="Reinders A."/>
            <person name="Rovekamp M."/>
            <person name="Sano R."/>
            <person name="Sawa S."/>
            <person name="Schmid M.W."/>
            <person name="Shirakawa M."/>
            <person name="Solano R."/>
            <person name="Spunde A."/>
            <person name="Suetsugu N."/>
            <person name="Sugano S."/>
            <person name="Sugiyama A."/>
            <person name="Sun R."/>
            <person name="Suzuki Y."/>
            <person name="Takenaka M."/>
            <person name="Takezawa D."/>
            <person name="Tomogane H."/>
            <person name="Tsuzuki M."/>
            <person name="Ueda T."/>
            <person name="Umeda M."/>
            <person name="Ward J.M."/>
            <person name="Watanabe Y."/>
            <person name="Yazaki K."/>
            <person name="Yokoyama R."/>
            <person name="Yoshitake Y."/>
            <person name="Yotsui I."/>
            <person name="Zachgo S."/>
            <person name="Schmutz J."/>
        </authorList>
    </citation>
    <scope>NUCLEOTIDE SEQUENCE [LARGE SCALE GENOMIC DNA]</scope>
    <source>
        <strain evidence="3">Tak-1</strain>
    </source>
</reference>
<dbReference type="EMBL" id="KZ772717">
    <property type="protein sequence ID" value="PTQ39384.1"/>
    <property type="molecule type" value="Genomic_DNA"/>
</dbReference>
<proteinExistence type="predicted"/>
<sequence length="98" mass="10413">MHVSATAQLTCDTTSLKVNQLTNKNSLASTHHCPHAFNNQSPSRGPKIHVCSHSAPMTSSRQTGPSNPASRKPNQAYGDDDGDATPKTNPHRPLSDVG</sequence>
<evidence type="ECO:0000313" key="3">
    <source>
        <dbReference type="Proteomes" id="UP000244005"/>
    </source>
</evidence>
<feature type="compositionally biased region" description="Polar residues" evidence="1">
    <location>
        <begin position="55"/>
        <end position="73"/>
    </location>
</feature>
<protein>
    <submittedName>
        <fullName evidence="2">Uncharacterized protein</fullName>
    </submittedName>
</protein>